<sequence length="174" mass="19530">MRFRTIFLVLAIVLISGFVALNVDEFTRISTLSLGFTTIQVSLGLVMLVLLIATLVIFLASTLYMQSRNVLEARTHTRELNAQRELADKAEASRFTELRAYLEAQVVAEQQRETALGTVLADRFAQQQQVLLARMEQMDNTLAAYMGELEERLVQRTGAVSYNLSPDNSNTALR</sequence>
<keyword evidence="1" id="KW-1133">Transmembrane helix</keyword>
<keyword evidence="1" id="KW-0472">Membrane</keyword>
<dbReference type="RefSeq" id="WP_349276363.1">
    <property type="nucleotide sequence ID" value="NZ_CBCSCU010000030.1"/>
</dbReference>
<evidence type="ECO:0000256" key="1">
    <source>
        <dbReference type="SAM" id="Phobius"/>
    </source>
</evidence>
<feature type="transmembrane region" description="Helical" evidence="1">
    <location>
        <begin position="44"/>
        <end position="65"/>
    </location>
</feature>
<proteinExistence type="predicted"/>
<reference evidence="2" key="1">
    <citation type="submission" date="2024-05" db="EMBL/GenBank/DDBJ databases">
        <authorList>
            <person name="Bunk B."/>
            <person name="Swiderski J."/>
            <person name="Sproer C."/>
            <person name="Thiel V."/>
        </authorList>
    </citation>
    <scope>NUCLEOTIDE SEQUENCE</scope>
    <source>
        <strain evidence="2">DSM 17735</strain>
    </source>
</reference>
<evidence type="ECO:0000313" key="2">
    <source>
        <dbReference type="EMBL" id="XBP68362.1"/>
    </source>
</evidence>
<evidence type="ECO:0008006" key="3">
    <source>
        <dbReference type="Google" id="ProtNLM"/>
    </source>
</evidence>
<accession>A0AAU7LL65</accession>
<keyword evidence="1" id="KW-0812">Transmembrane</keyword>
<gene>
    <name evidence="2" type="ORF">ABLV49_10475</name>
</gene>
<dbReference type="AlphaFoldDB" id="A0AAU7LL65"/>
<dbReference type="EMBL" id="CP157675">
    <property type="protein sequence ID" value="XBP68362.1"/>
    <property type="molecule type" value="Genomic_DNA"/>
</dbReference>
<name>A0AAU7LL65_9BURK</name>
<organism evidence="2">
    <name type="scientific">Polaromonas hydrogenivorans</name>
    <dbReference type="NCBI Taxonomy" id="335476"/>
    <lineage>
        <taxon>Bacteria</taxon>
        <taxon>Pseudomonadati</taxon>
        <taxon>Pseudomonadota</taxon>
        <taxon>Betaproteobacteria</taxon>
        <taxon>Burkholderiales</taxon>
        <taxon>Comamonadaceae</taxon>
        <taxon>Polaromonas</taxon>
    </lineage>
</organism>
<protein>
    <recommendedName>
        <fullName evidence="3">Signal transduction histidine kinase</fullName>
    </recommendedName>
</protein>